<evidence type="ECO:0000313" key="2">
    <source>
        <dbReference type="Proteomes" id="UP000054477"/>
    </source>
</evidence>
<dbReference type="SUPFAM" id="SSF81383">
    <property type="entry name" value="F-box domain"/>
    <property type="match status" value="1"/>
</dbReference>
<organism evidence="1 2">
    <name type="scientific">Laccaria amethystina LaAM-08-1</name>
    <dbReference type="NCBI Taxonomy" id="1095629"/>
    <lineage>
        <taxon>Eukaryota</taxon>
        <taxon>Fungi</taxon>
        <taxon>Dikarya</taxon>
        <taxon>Basidiomycota</taxon>
        <taxon>Agaricomycotina</taxon>
        <taxon>Agaricomycetes</taxon>
        <taxon>Agaricomycetidae</taxon>
        <taxon>Agaricales</taxon>
        <taxon>Agaricineae</taxon>
        <taxon>Hydnangiaceae</taxon>
        <taxon>Laccaria</taxon>
    </lineage>
</organism>
<accession>A0A0C9XNN2</accession>
<sequence>MNASNLPSSILRKIFQTTILADLTDETTPTIVLHPPNSDPISLLEDEFRLPTHESIIRTSLALSHVCWQWRESAVGFPELWRRVCLSHRTCTYEDLIPMTEMMLSRTDKLGLSLDVDFTDRQPFLPKRIVKGDKQNIVRLLSSCVNRCHSLRVEGSHSAIKLALDVWMQHNTMVRICGLGNATPLTQLHIVQSEDRPMTLDYTFFLNKIAPHVVSFRSRRANISRYPFGEYSMLREIVLEDVHVSAAVYRQVLSVSKAVSVILRRIEIGVPLAFKKTLTIGVSPSITTSLKLEDVRCDSEAKARAYSEFLLSTIICSVQELEFSEMETFKAWLSFISVFSEIVPSHYEALNGVRKLTLRKVPVKGSKGGGDKLFALTQVLPNLETLVIQDMKLAGDVLVAMWRWGELNGKIIWPALNQVVMNGRLLERETIDPDEGEFLVDYGMLHV</sequence>
<evidence type="ECO:0000313" key="1">
    <source>
        <dbReference type="EMBL" id="KIJ99161.1"/>
    </source>
</evidence>
<protein>
    <recommendedName>
        <fullName evidence="3">F-box domain-containing protein</fullName>
    </recommendedName>
</protein>
<evidence type="ECO:0008006" key="3">
    <source>
        <dbReference type="Google" id="ProtNLM"/>
    </source>
</evidence>
<reference evidence="2" key="2">
    <citation type="submission" date="2015-01" db="EMBL/GenBank/DDBJ databases">
        <title>Evolutionary Origins and Diversification of the Mycorrhizal Mutualists.</title>
        <authorList>
            <consortium name="DOE Joint Genome Institute"/>
            <consortium name="Mycorrhizal Genomics Consortium"/>
            <person name="Kohler A."/>
            <person name="Kuo A."/>
            <person name="Nagy L.G."/>
            <person name="Floudas D."/>
            <person name="Copeland A."/>
            <person name="Barry K.W."/>
            <person name="Cichocki N."/>
            <person name="Veneault-Fourrey C."/>
            <person name="LaButti K."/>
            <person name="Lindquist E.A."/>
            <person name="Lipzen A."/>
            <person name="Lundell T."/>
            <person name="Morin E."/>
            <person name="Murat C."/>
            <person name="Riley R."/>
            <person name="Ohm R."/>
            <person name="Sun H."/>
            <person name="Tunlid A."/>
            <person name="Henrissat B."/>
            <person name="Grigoriev I.V."/>
            <person name="Hibbett D.S."/>
            <person name="Martin F."/>
        </authorList>
    </citation>
    <scope>NUCLEOTIDE SEQUENCE [LARGE SCALE GENOMIC DNA]</scope>
    <source>
        <strain evidence="2">LaAM-08-1</strain>
    </source>
</reference>
<gene>
    <name evidence="1" type="ORF">K443DRAFT_8593</name>
</gene>
<dbReference type="HOGENOM" id="CLU_053557_0_0_1"/>
<name>A0A0C9XNN2_9AGAR</name>
<dbReference type="AlphaFoldDB" id="A0A0C9XNN2"/>
<reference evidence="1 2" key="1">
    <citation type="submission" date="2014-04" db="EMBL/GenBank/DDBJ databases">
        <authorList>
            <consortium name="DOE Joint Genome Institute"/>
            <person name="Kuo A."/>
            <person name="Kohler A."/>
            <person name="Nagy L.G."/>
            <person name="Floudas D."/>
            <person name="Copeland A."/>
            <person name="Barry K.W."/>
            <person name="Cichocki N."/>
            <person name="Veneault-Fourrey C."/>
            <person name="LaButti K."/>
            <person name="Lindquist E.A."/>
            <person name="Lipzen A."/>
            <person name="Lundell T."/>
            <person name="Morin E."/>
            <person name="Murat C."/>
            <person name="Sun H."/>
            <person name="Tunlid A."/>
            <person name="Henrissat B."/>
            <person name="Grigoriev I.V."/>
            <person name="Hibbett D.S."/>
            <person name="Martin F."/>
            <person name="Nordberg H.P."/>
            <person name="Cantor M.N."/>
            <person name="Hua S.X."/>
        </authorList>
    </citation>
    <scope>NUCLEOTIDE SEQUENCE [LARGE SCALE GENOMIC DNA]</scope>
    <source>
        <strain evidence="1 2">LaAM-08-1</strain>
    </source>
</reference>
<dbReference type="OrthoDB" id="2997050at2759"/>
<dbReference type="InterPro" id="IPR036047">
    <property type="entry name" value="F-box-like_dom_sf"/>
</dbReference>
<dbReference type="EMBL" id="KN838652">
    <property type="protein sequence ID" value="KIJ99161.1"/>
    <property type="molecule type" value="Genomic_DNA"/>
</dbReference>
<proteinExistence type="predicted"/>
<keyword evidence="2" id="KW-1185">Reference proteome</keyword>
<dbReference type="Proteomes" id="UP000054477">
    <property type="component" value="Unassembled WGS sequence"/>
</dbReference>